<dbReference type="Gene3D" id="3.30.420.10">
    <property type="entry name" value="Ribonuclease H-like superfamily/Ribonuclease H"/>
    <property type="match status" value="1"/>
</dbReference>
<dbReference type="InterPro" id="IPR050900">
    <property type="entry name" value="Transposase_IS3/IS150/IS904"/>
</dbReference>
<name>A0A1N5WIX8_9ARCH</name>
<dbReference type="InterPro" id="IPR048020">
    <property type="entry name" value="Transpos_IS3"/>
</dbReference>
<dbReference type="InterPro" id="IPR001584">
    <property type="entry name" value="Integrase_cat-core"/>
</dbReference>
<dbReference type="GO" id="GO:0015074">
    <property type="term" value="P:DNA integration"/>
    <property type="evidence" value="ECO:0007669"/>
    <property type="project" value="InterPro"/>
</dbReference>
<dbReference type="PANTHER" id="PTHR46889:SF4">
    <property type="entry name" value="TRANSPOSASE INSO FOR INSERTION SEQUENCE ELEMENT IS911B-RELATED"/>
    <property type="match status" value="1"/>
</dbReference>
<dbReference type="PANTHER" id="PTHR46889">
    <property type="entry name" value="TRANSPOSASE INSF FOR INSERTION SEQUENCE IS3B-RELATED"/>
    <property type="match status" value="1"/>
</dbReference>
<dbReference type="Pfam" id="PF13276">
    <property type="entry name" value="HTH_21"/>
    <property type="match status" value="1"/>
</dbReference>
<evidence type="ECO:0000313" key="2">
    <source>
        <dbReference type="EMBL" id="SIM84430.1"/>
    </source>
</evidence>
<dbReference type="InterPro" id="IPR025948">
    <property type="entry name" value="HTH-like_dom"/>
</dbReference>
<dbReference type="GeneID" id="41589063"/>
<dbReference type="EMBL" id="LT671858">
    <property type="protein sequence ID" value="SIM84430.1"/>
    <property type="molecule type" value="Genomic_DNA"/>
</dbReference>
<proteinExistence type="predicted"/>
<dbReference type="InterPro" id="IPR012337">
    <property type="entry name" value="RNaseH-like_sf"/>
</dbReference>
<dbReference type="NCBIfam" id="NF033516">
    <property type="entry name" value="transpos_IS3"/>
    <property type="match status" value="1"/>
</dbReference>
<evidence type="ECO:0000313" key="3">
    <source>
        <dbReference type="Proteomes" id="UP000195607"/>
    </source>
</evidence>
<evidence type="ECO:0000259" key="1">
    <source>
        <dbReference type="PROSITE" id="PS50994"/>
    </source>
</evidence>
<dbReference type="RefSeq" id="WP_148690179.1">
    <property type="nucleotide sequence ID" value="NZ_LT671858.1"/>
</dbReference>
<accession>A0A1N5WIX8</accession>
<dbReference type="SUPFAM" id="SSF53098">
    <property type="entry name" value="Ribonuclease H-like"/>
    <property type="match status" value="1"/>
</dbReference>
<gene>
    <name evidence="2" type="ORF">CSP5_1823</name>
</gene>
<sequence length="291" mass="34512">MTYLVGEGISRSRACDLSGYSRSLLYYRHRKRSIPLDPSIESRISEIIKERPSYGTRRVTAMIRRSRLNVNRKRVRRHMRAMNLVMARKKVAREKAPRAVVVSTLNRTWETDFTKIYIPGEGWVYFTAYIDLCSRKVRGFLVSMMSRTEEMLLALDSALLTEFPDLVIPNLSIRSDDGSQLTSHRYEEYLRSLGIRHETIHPNTPEEDGHVESYFGHFKEDYIYTRDFSSYIEFESYIGWAVNDYNSVRPHSSLDYLTPEEFECRIMEDEMFRRKWIEKQMGRYEHVILLE</sequence>
<dbReference type="InterPro" id="IPR036397">
    <property type="entry name" value="RNaseH_sf"/>
</dbReference>
<dbReference type="Proteomes" id="UP000195607">
    <property type="component" value="Chromosome I"/>
</dbReference>
<dbReference type="GO" id="GO:0003676">
    <property type="term" value="F:nucleic acid binding"/>
    <property type="evidence" value="ECO:0007669"/>
    <property type="project" value="InterPro"/>
</dbReference>
<reference evidence="2 3" key="1">
    <citation type="submission" date="2016-04" db="EMBL/GenBank/DDBJ databases">
        <authorList>
            <person name="Evans L.H."/>
            <person name="Alamgir A."/>
            <person name="Owens N."/>
            <person name="Weber N.D."/>
            <person name="Virtaneva K."/>
            <person name="Barbian K."/>
            <person name="Babar A."/>
            <person name="Rosenke K."/>
        </authorList>
    </citation>
    <scope>NUCLEOTIDE SEQUENCE [LARGE SCALE GENOMIC DNA]</scope>
    <source>
        <strain evidence="3">S5(T) (JCM 30642 \VKM B-2941)</strain>
    </source>
</reference>
<dbReference type="Pfam" id="PF13683">
    <property type="entry name" value="rve_3"/>
    <property type="match status" value="1"/>
</dbReference>
<dbReference type="PROSITE" id="PS50994">
    <property type="entry name" value="INTEGRASE"/>
    <property type="match status" value="1"/>
</dbReference>
<organism evidence="2 3">
    <name type="scientific">Cuniculiplasma divulgatum</name>
    <dbReference type="NCBI Taxonomy" id="1673428"/>
    <lineage>
        <taxon>Archaea</taxon>
        <taxon>Methanobacteriati</taxon>
        <taxon>Thermoplasmatota</taxon>
        <taxon>Thermoplasmata</taxon>
        <taxon>Thermoplasmatales</taxon>
        <taxon>Cuniculiplasmataceae</taxon>
        <taxon>Cuniculiplasma</taxon>
    </lineage>
</organism>
<feature type="domain" description="Integrase catalytic" evidence="1">
    <location>
        <begin position="93"/>
        <end position="267"/>
    </location>
</feature>
<protein>
    <submittedName>
        <fullName evidence="2">IS3 family transposase OrfB</fullName>
    </submittedName>
</protein>
<dbReference type="AlphaFoldDB" id="A0A1N5WIX8"/>